<dbReference type="EMBL" id="CP093379">
    <property type="protein sequence ID" value="UNM95815.1"/>
    <property type="molecule type" value="Genomic_DNA"/>
</dbReference>
<dbReference type="InterPro" id="IPR010699">
    <property type="entry name" value="DUF1275"/>
</dbReference>
<evidence type="ECO:0000256" key="1">
    <source>
        <dbReference type="SAM" id="Phobius"/>
    </source>
</evidence>
<gene>
    <name evidence="2" type="ORF">MMG00_11475</name>
</gene>
<feature type="transmembrane region" description="Helical" evidence="1">
    <location>
        <begin position="50"/>
        <end position="71"/>
    </location>
</feature>
<reference evidence="2 3" key="1">
    <citation type="submission" date="2022-03" db="EMBL/GenBank/DDBJ databases">
        <title>Ignatzschineria rhizosphaerae HR5S32.</title>
        <authorList>
            <person name="Sun J.Q."/>
            <person name="Feng J.Y."/>
        </authorList>
    </citation>
    <scope>NUCLEOTIDE SEQUENCE [LARGE SCALE GENOMIC DNA]</scope>
    <source>
        <strain evidence="2 3">HR5S32</strain>
    </source>
</reference>
<proteinExistence type="predicted"/>
<evidence type="ECO:0000313" key="2">
    <source>
        <dbReference type="EMBL" id="UNM95815.1"/>
    </source>
</evidence>
<organism evidence="2 3">
    <name type="scientific">Ignatzschineria rhizosphaerae</name>
    <dbReference type="NCBI Taxonomy" id="2923279"/>
    <lineage>
        <taxon>Bacteria</taxon>
        <taxon>Pseudomonadati</taxon>
        <taxon>Pseudomonadota</taxon>
        <taxon>Gammaproteobacteria</taxon>
        <taxon>Cardiobacteriales</taxon>
        <taxon>Ignatzschineriaceae</taxon>
        <taxon>Ignatzschineria</taxon>
    </lineage>
</organism>
<accession>A0ABY3X1Q7</accession>
<dbReference type="PANTHER" id="PTHR37314:SF4">
    <property type="entry name" value="UPF0700 TRANSMEMBRANE PROTEIN YOAK"/>
    <property type="match status" value="1"/>
</dbReference>
<name>A0ABY3X1Q7_9GAMM</name>
<dbReference type="PANTHER" id="PTHR37314">
    <property type="entry name" value="SLR0142 PROTEIN"/>
    <property type="match status" value="1"/>
</dbReference>
<keyword evidence="1" id="KW-1133">Transmembrane helix</keyword>
<keyword evidence="1" id="KW-0472">Membrane</keyword>
<feature type="transmembrane region" description="Helical" evidence="1">
    <location>
        <begin position="104"/>
        <end position="121"/>
    </location>
</feature>
<feature type="transmembrane region" description="Helical" evidence="1">
    <location>
        <begin position="78"/>
        <end position="98"/>
    </location>
</feature>
<protein>
    <submittedName>
        <fullName evidence="2">DUF1275 domain-containing protein</fullName>
    </submittedName>
</protein>
<sequence length="218" mass="23709">MKNVPLFLLLAFIGGFTDASSFINFEVFTGHLTGNSILSAIYLVQHNMPVFSLSIVSLISFLIGSISGAIIRIKLKQRFLNSLTLFLITLLLLITVIVNLHAEIYIYKLIAISLISIAMGIQNGFFNQSMGVGSHTTYITGMTTSLISALITKTKDPTKAHNNKIILPLLIITFILGAFAGAMIATNKGLTSYMVILGLYGFALIICFLQDFSPKALP</sequence>
<dbReference type="RefSeq" id="WP_242148436.1">
    <property type="nucleotide sequence ID" value="NZ_CP093379.1"/>
</dbReference>
<feature type="transmembrane region" description="Helical" evidence="1">
    <location>
        <begin position="165"/>
        <end position="184"/>
    </location>
</feature>
<dbReference type="Proteomes" id="UP000829542">
    <property type="component" value="Chromosome"/>
</dbReference>
<dbReference type="Pfam" id="PF06912">
    <property type="entry name" value="DUF1275"/>
    <property type="match status" value="1"/>
</dbReference>
<keyword evidence="1" id="KW-0812">Transmembrane</keyword>
<evidence type="ECO:0000313" key="3">
    <source>
        <dbReference type="Proteomes" id="UP000829542"/>
    </source>
</evidence>
<keyword evidence="3" id="KW-1185">Reference proteome</keyword>
<feature type="transmembrane region" description="Helical" evidence="1">
    <location>
        <begin position="190"/>
        <end position="209"/>
    </location>
</feature>